<dbReference type="GO" id="GO:0004190">
    <property type="term" value="F:aspartic-type endopeptidase activity"/>
    <property type="evidence" value="ECO:0007669"/>
    <property type="project" value="InterPro"/>
</dbReference>
<feature type="non-terminal residue" evidence="5">
    <location>
        <position position="1"/>
    </location>
</feature>
<dbReference type="PROSITE" id="PS51767">
    <property type="entry name" value="PEPTIDASE_A1"/>
    <property type="match status" value="1"/>
</dbReference>
<keyword evidence="3" id="KW-1015">Disulfide bond</keyword>
<reference evidence="5 6" key="1">
    <citation type="journal article" date="2018" name="Mol. Biol. Evol.">
        <title>Broad Genomic Sampling Reveals a Smut Pathogenic Ancestry of the Fungal Clade Ustilaginomycotina.</title>
        <authorList>
            <person name="Kijpornyongpan T."/>
            <person name="Mondo S.J."/>
            <person name="Barry K."/>
            <person name="Sandor L."/>
            <person name="Lee J."/>
            <person name="Lipzen A."/>
            <person name="Pangilinan J."/>
            <person name="LaButti K."/>
            <person name="Hainaut M."/>
            <person name="Henrissat B."/>
            <person name="Grigoriev I.V."/>
            <person name="Spatafora J.W."/>
            <person name="Aime M.C."/>
        </authorList>
    </citation>
    <scope>NUCLEOTIDE SEQUENCE [LARGE SCALE GENOMIC DNA]</scope>
    <source>
        <strain evidence="5 6">MCA 5214</strain>
    </source>
</reference>
<dbReference type="Gene3D" id="2.40.70.10">
    <property type="entry name" value="Acid Proteases"/>
    <property type="match status" value="2"/>
</dbReference>
<gene>
    <name evidence="5" type="ORF">BDZ90DRAFT_206524</name>
</gene>
<feature type="non-terminal residue" evidence="5">
    <location>
        <position position="298"/>
    </location>
</feature>
<name>A0A316UPY9_9BASI</name>
<dbReference type="InterPro" id="IPR021109">
    <property type="entry name" value="Peptidase_aspartic_dom_sf"/>
</dbReference>
<keyword evidence="5" id="KW-0645">Protease</keyword>
<evidence type="ECO:0000256" key="1">
    <source>
        <dbReference type="ARBA" id="ARBA00007447"/>
    </source>
</evidence>
<evidence type="ECO:0000256" key="2">
    <source>
        <dbReference type="PIRSR" id="PIRSR601461-1"/>
    </source>
</evidence>
<evidence type="ECO:0000256" key="3">
    <source>
        <dbReference type="PIRSR" id="PIRSR601461-2"/>
    </source>
</evidence>
<dbReference type="CDD" id="cd05471">
    <property type="entry name" value="pepsin_like"/>
    <property type="match status" value="1"/>
</dbReference>
<dbReference type="SUPFAM" id="SSF50630">
    <property type="entry name" value="Acid proteases"/>
    <property type="match status" value="1"/>
</dbReference>
<evidence type="ECO:0000259" key="4">
    <source>
        <dbReference type="PROSITE" id="PS51767"/>
    </source>
</evidence>
<proteinExistence type="inferred from homology"/>
<dbReference type="PANTHER" id="PTHR47966:SF51">
    <property type="entry name" value="BETA-SITE APP-CLEAVING ENZYME, ISOFORM A-RELATED"/>
    <property type="match status" value="1"/>
</dbReference>
<dbReference type="EMBL" id="KZ819668">
    <property type="protein sequence ID" value="PWN27369.1"/>
    <property type="molecule type" value="Genomic_DNA"/>
</dbReference>
<dbReference type="RefSeq" id="XP_025361981.1">
    <property type="nucleotide sequence ID" value="XM_025503965.1"/>
</dbReference>
<feature type="active site" evidence="2">
    <location>
        <position position="9"/>
    </location>
</feature>
<feature type="domain" description="Peptidase A1" evidence="4">
    <location>
        <begin position="1"/>
        <end position="298"/>
    </location>
</feature>
<evidence type="ECO:0000313" key="6">
    <source>
        <dbReference type="Proteomes" id="UP000245884"/>
    </source>
</evidence>
<dbReference type="GeneID" id="37025788"/>
<keyword evidence="5" id="KW-0378">Hydrolase</keyword>
<sequence length="298" mass="32043">SQKFVVDPDSGSADFWILSDLCKSNCGDSGTKYKTSSSSAVDANKNFNIQYGAGSTSGKLYRDTAKLGDLTVRNLTIGAASHISSELASDPAGGILGLGFRQITSAGQKTFLDRLFTQEKLKSQVVSFAFGRSAKKTLSKAEMRFGDVNSQLYSGDISYSPVTTKGYWQFGVQSFAAGSGSGINLDSIVDTGTSLIAVEESQAAKFWKDVPNSKFDQEQGYYTYPCSQKINAVLKTKDGKSWPIEEDDFNLGSLTATSDRCVGAVFPAQTRNVVVLGIVFLKNAYSVLDYSQNRVGLA</sequence>
<dbReference type="AlphaFoldDB" id="A0A316UPY9"/>
<protein>
    <submittedName>
        <fullName evidence="5">Acid protease</fullName>
    </submittedName>
</protein>
<accession>A0A316UPY9</accession>
<dbReference type="Pfam" id="PF00026">
    <property type="entry name" value="Asp"/>
    <property type="match status" value="1"/>
</dbReference>
<keyword evidence="6" id="KW-1185">Reference proteome</keyword>
<dbReference type="STRING" id="1569628.A0A316UPY9"/>
<dbReference type="InterPro" id="IPR034164">
    <property type="entry name" value="Pepsin-like_dom"/>
</dbReference>
<comment type="similarity">
    <text evidence="1">Belongs to the peptidase A1 family.</text>
</comment>
<evidence type="ECO:0000313" key="5">
    <source>
        <dbReference type="EMBL" id="PWN27369.1"/>
    </source>
</evidence>
<dbReference type="InterPro" id="IPR033121">
    <property type="entry name" value="PEPTIDASE_A1"/>
</dbReference>
<feature type="disulfide bond" evidence="3">
    <location>
        <begin position="226"/>
        <end position="261"/>
    </location>
</feature>
<organism evidence="5 6">
    <name type="scientific">Jaminaea rosea</name>
    <dbReference type="NCBI Taxonomy" id="1569628"/>
    <lineage>
        <taxon>Eukaryota</taxon>
        <taxon>Fungi</taxon>
        <taxon>Dikarya</taxon>
        <taxon>Basidiomycota</taxon>
        <taxon>Ustilaginomycotina</taxon>
        <taxon>Exobasidiomycetes</taxon>
        <taxon>Microstromatales</taxon>
        <taxon>Microstromatales incertae sedis</taxon>
        <taxon>Jaminaea</taxon>
    </lineage>
</organism>
<dbReference type="PANTHER" id="PTHR47966">
    <property type="entry name" value="BETA-SITE APP-CLEAVING ENZYME, ISOFORM A-RELATED"/>
    <property type="match status" value="1"/>
</dbReference>
<dbReference type="PRINTS" id="PR00792">
    <property type="entry name" value="PEPSIN"/>
</dbReference>
<dbReference type="InterPro" id="IPR001461">
    <property type="entry name" value="Aspartic_peptidase_A1"/>
</dbReference>
<dbReference type="OrthoDB" id="15189at2759"/>
<dbReference type="GO" id="GO:0006508">
    <property type="term" value="P:proteolysis"/>
    <property type="evidence" value="ECO:0007669"/>
    <property type="project" value="UniProtKB-KW"/>
</dbReference>
<dbReference type="Proteomes" id="UP000245884">
    <property type="component" value="Unassembled WGS sequence"/>
</dbReference>
<feature type="active site" evidence="2">
    <location>
        <position position="190"/>
    </location>
</feature>